<dbReference type="GO" id="GO:0004675">
    <property type="term" value="F:transmembrane receptor protein serine/threonine kinase activity"/>
    <property type="evidence" value="ECO:0007669"/>
    <property type="project" value="InterPro"/>
</dbReference>
<keyword evidence="6" id="KW-1185">Reference proteome</keyword>
<dbReference type="EMBL" id="LSMT01000493">
    <property type="protein sequence ID" value="PFX17157.1"/>
    <property type="molecule type" value="Genomic_DNA"/>
</dbReference>
<keyword evidence="2" id="KW-0732">Signal</keyword>
<gene>
    <name evidence="5" type="ORF">AWC38_SpisGene18541</name>
</gene>
<accession>A0A2B4RLC5</accession>
<evidence type="ECO:0000256" key="2">
    <source>
        <dbReference type="ARBA" id="ARBA00022729"/>
    </source>
</evidence>
<dbReference type="CDD" id="cd00117">
    <property type="entry name" value="TFP"/>
    <property type="match status" value="1"/>
</dbReference>
<evidence type="ECO:0000256" key="3">
    <source>
        <dbReference type="ARBA" id="ARBA00023136"/>
    </source>
</evidence>
<organism evidence="5 6">
    <name type="scientific">Stylophora pistillata</name>
    <name type="common">Smooth cauliflower coral</name>
    <dbReference type="NCBI Taxonomy" id="50429"/>
    <lineage>
        <taxon>Eukaryota</taxon>
        <taxon>Metazoa</taxon>
        <taxon>Cnidaria</taxon>
        <taxon>Anthozoa</taxon>
        <taxon>Hexacorallia</taxon>
        <taxon>Scleractinia</taxon>
        <taxon>Astrocoeniina</taxon>
        <taxon>Pocilloporidae</taxon>
        <taxon>Stylophora</taxon>
    </lineage>
</organism>
<comment type="caution">
    <text evidence="5">The sequence shown here is derived from an EMBL/GenBank/DDBJ whole genome shotgun (WGS) entry which is preliminary data.</text>
</comment>
<sequence length="153" mass="17339">MKVLMTTDKEMKVSCWTCFIFVTALISAACALQCNVCYFDTLSNENSCNTTHENCMAEWPFCMTQSEERPDGSRIFTRGCAPLLPCKPDYCEEMLIKKVGRKDCNITCCQEDLCNRDGYGTAGSEERVSRANRMLEYFVIIIGICFSLLGRQL</sequence>
<evidence type="ECO:0000313" key="5">
    <source>
        <dbReference type="EMBL" id="PFX17157.1"/>
    </source>
</evidence>
<protein>
    <recommendedName>
        <fullName evidence="4">Activin types I and II receptor domain-containing protein</fullName>
    </recommendedName>
</protein>
<dbReference type="Proteomes" id="UP000225706">
    <property type="component" value="Unassembled WGS sequence"/>
</dbReference>
<name>A0A2B4RLC5_STYPI</name>
<dbReference type="Gene3D" id="2.10.60.10">
    <property type="entry name" value="CD59"/>
    <property type="match status" value="1"/>
</dbReference>
<dbReference type="PROSITE" id="PS51257">
    <property type="entry name" value="PROKAR_LIPOPROTEIN"/>
    <property type="match status" value="1"/>
</dbReference>
<evidence type="ECO:0000259" key="4">
    <source>
        <dbReference type="Pfam" id="PF01064"/>
    </source>
</evidence>
<dbReference type="Pfam" id="PF01064">
    <property type="entry name" value="Activin_recp"/>
    <property type="match status" value="1"/>
</dbReference>
<reference evidence="6" key="1">
    <citation type="journal article" date="2017" name="bioRxiv">
        <title>Comparative analysis of the genomes of Stylophora pistillata and Acropora digitifera provides evidence for extensive differences between species of corals.</title>
        <authorList>
            <person name="Voolstra C.R."/>
            <person name="Li Y."/>
            <person name="Liew Y.J."/>
            <person name="Baumgarten S."/>
            <person name="Zoccola D."/>
            <person name="Flot J.-F."/>
            <person name="Tambutte S."/>
            <person name="Allemand D."/>
            <person name="Aranda M."/>
        </authorList>
    </citation>
    <scope>NUCLEOTIDE SEQUENCE [LARGE SCALE GENOMIC DNA]</scope>
</reference>
<evidence type="ECO:0000313" key="6">
    <source>
        <dbReference type="Proteomes" id="UP000225706"/>
    </source>
</evidence>
<dbReference type="InterPro" id="IPR000472">
    <property type="entry name" value="Activin_recp"/>
</dbReference>
<dbReference type="SUPFAM" id="SSF57302">
    <property type="entry name" value="Snake toxin-like"/>
    <property type="match status" value="1"/>
</dbReference>
<feature type="domain" description="Activin types I and II receptor" evidence="4">
    <location>
        <begin position="37"/>
        <end position="117"/>
    </location>
</feature>
<comment type="subcellular location">
    <subcellularLocation>
        <location evidence="1">Membrane</location>
    </subcellularLocation>
</comment>
<dbReference type="InterPro" id="IPR045860">
    <property type="entry name" value="Snake_toxin-like_sf"/>
</dbReference>
<dbReference type="GO" id="GO:0016020">
    <property type="term" value="C:membrane"/>
    <property type="evidence" value="ECO:0007669"/>
    <property type="project" value="UniProtKB-SubCell"/>
</dbReference>
<dbReference type="AlphaFoldDB" id="A0A2B4RLC5"/>
<proteinExistence type="predicted"/>
<evidence type="ECO:0000256" key="1">
    <source>
        <dbReference type="ARBA" id="ARBA00004370"/>
    </source>
</evidence>
<keyword evidence="3" id="KW-0472">Membrane</keyword>